<organism evidence="2">
    <name type="scientific">Haptolina ericina</name>
    <dbReference type="NCBI Taxonomy" id="156174"/>
    <lineage>
        <taxon>Eukaryota</taxon>
        <taxon>Haptista</taxon>
        <taxon>Haptophyta</taxon>
        <taxon>Prymnesiophyceae</taxon>
        <taxon>Prymnesiales</taxon>
        <taxon>Prymnesiaceae</taxon>
        <taxon>Haptolina</taxon>
    </lineage>
</organism>
<dbReference type="AlphaFoldDB" id="A0A7S3B4F0"/>
<dbReference type="PANTHER" id="PTHR21580">
    <property type="entry name" value="SHIPPO-1-RELATED"/>
    <property type="match status" value="1"/>
</dbReference>
<dbReference type="PANTHER" id="PTHR21580:SF60">
    <property type="entry name" value="SPERM-TAIL PG-RICH REPEAT-CONTAINING PROTEIN 2"/>
    <property type="match status" value="1"/>
</dbReference>
<name>A0A7S3B4F0_9EUKA</name>
<sequence length="370" mass="40367">MEVSYRQVGKHADGALRRGFTSGQKTGAKNFSSIPSKFETTLFTGNKEQDGFGSRAHRFVEQEHDLPGPGTYEEAAKLKDDRVYSKKGLGVGFASCSKRQSSFGTSSSVPGPGNYEDHGTFLRSVQQNGRYNRSGSTSMFQQPTMRSVTVAEEPLPGPGQYRLQRQFDPGMHGRAAAAKGTTVFRSKSKRIDNVPSGPQYVRPAPGQYDPEQPVRRDMASTTAFRSNVPIGGHSQPSRLSKEQELGVVDPQQPSSVPGPGTYDYGVTSFRPSQRRSPQFCDSNLDRFGRAVAGEYGRSTAPSITPGPGTYHRETASERALISSAVFMSSTARKEDRGQAGPVPGPAYYSPTPKPNRKSYHLNAVQRWMPS</sequence>
<reference evidence="2" key="1">
    <citation type="submission" date="2021-01" db="EMBL/GenBank/DDBJ databases">
        <authorList>
            <person name="Corre E."/>
            <person name="Pelletier E."/>
            <person name="Niang G."/>
            <person name="Scheremetjew M."/>
            <person name="Finn R."/>
            <person name="Kale V."/>
            <person name="Holt S."/>
            <person name="Cochrane G."/>
            <person name="Meng A."/>
            <person name="Brown T."/>
            <person name="Cohen L."/>
        </authorList>
    </citation>
    <scope>NUCLEOTIDE SEQUENCE</scope>
    <source>
        <strain evidence="2">CCMP281</strain>
    </source>
</reference>
<feature type="compositionally biased region" description="Polar residues" evidence="1">
    <location>
        <begin position="21"/>
        <end position="32"/>
    </location>
</feature>
<dbReference type="EMBL" id="HBHX01041410">
    <property type="protein sequence ID" value="CAE0122282.1"/>
    <property type="molecule type" value="Transcribed_RNA"/>
</dbReference>
<dbReference type="InterPro" id="IPR010736">
    <property type="entry name" value="SHIPPO-rpt"/>
</dbReference>
<feature type="region of interest" description="Disordered" evidence="1">
    <location>
        <begin position="97"/>
        <end position="120"/>
    </location>
</feature>
<dbReference type="InterPro" id="IPR051291">
    <property type="entry name" value="CIMAP"/>
</dbReference>
<proteinExistence type="predicted"/>
<dbReference type="Pfam" id="PF07004">
    <property type="entry name" value="SHIPPO-rpt"/>
    <property type="match status" value="3"/>
</dbReference>
<feature type="region of interest" description="Disordered" evidence="1">
    <location>
        <begin position="329"/>
        <end position="357"/>
    </location>
</feature>
<gene>
    <name evidence="2" type="ORF">HERI1096_LOCUS22983</name>
</gene>
<feature type="compositionally biased region" description="Polar residues" evidence="1">
    <location>
        <begin position="97"/>
        <end position="109"/>
    </location>
</feature>
<evidence type="ECO:0008006" key="3">
    <source>
        <dbReference type="Google" id="ProtNLM"/>
    </source>
</evidence>
<evidence type="ECO:0000313" key="2">
    <source>
        <dbReference type="EMBL" id="CAE0122282.1"/>
    </source>
</evidence>
<feature type="region of interest" description="Disordered" evidence="1">
    <location>
        <begin position="1"/>
        <end position="32"/>
    </location>
</feature>
<protein>
    <recommendedName>
        <fullName evidence="3">Sperm-tail PG-rich repeat-containing protein 2</fullName>
    </recommendedName>
</protein>
<evidence type="ECO:0000256" key="1">
    <source>
        <dbReference type="SAM" id="MobiDB-lite"/>
    </source>
</evidence>
<feature type="region of interest" description="Disordered" evidence="1">
    <location>
        <begin position="187"/>
        <end position="260"/>
    </location>
</feature>
<accession>A0A7S3B4F0</accession>